<name>A0ABT9VDR8_9BACI</name>
<sequence length="92" mass="10643">MIGYAYVECLIYDVQSLKAKRSIIKQTMHQASKNLNVSIAEIDYHDLWQRTAFEIACVAKNQVIAEQILQNAVNRIDKRADLDITAVQYEWL</sequence>
<dbReference type="Proteomes" id="UP001224359">
    <property type="component" value="Unassembled WGS sequence"/>
</dbReference>
<dbReference type="InterPro" id="IPR036746">
    <property type="entry name" value="TT1725-like_sf"/>
</dbReference>
<dbReference type="SUPFAM" id="SSF103007">
    <property type="entry name" value="Hypothetical protein TT1725"/>
    <property type="match status" value="1"/>
</dbReference>
<evidence type="ECO:0000313" key="1">
    <source>
        <dbReference type="EMBL" id="MDQ0159049.1"/>
    </source>
</evidence>
<dbReference type="PANTHER" id="PTHR36441:SF1">
    <property type="entry name" value="DUF503 DOMAIN-CONTAINING PROTEIN"/>
    <property type="match status" value="1"/>
</dbReference>
<organism evidence="1 2">
    <name type="scientific">Alkalibacillus salilacus</name>
    <dbReference type="NCBI Taxonomy" id="284582"/>
    <lineage>
        <taxon>Bacteria</taxon>
        <taxon>Bacillati</taxon>
        <taxon>Bacillota</taxon>
        <taxon>Bacilli</taxon>
        <taxon>Bacillales</taxon>
        <taxon>Bacillaceae</taxon>
        <taxon>Alkalibacillus</taxon>
    </lineage>
</organism>
<reference evidence="1 2" key="1">
    <citation type="submission" date="2023-07" db="EMBL/GenBank/DDBJ databases">
        <title>Genomic Encyclopedia of Type Strains, Phase IV (KMG-IV): sequencing the most valuable type-strain genomes for metagenomic binning, comparative biology and taxonomic classification.</title>
        <authorList>
            <person name="Goeker M."/>
        </authorList>
    </citation>
    <scope>NUCLEOTIDE SEQUENCE [LARGE SCALE GENOMIC DNA]</scope>
    <source>
        <strain evidence="1 2">DSM 16460</strain>
    </source>
</reference>
<dbReference type="EMBL" id="JAUSTQ010000003">
    <property type="protein sequence ID" value="MDQ0159049.1"/>
    <property type="molecule type" value="Genomic_DNA"/>
</dbReference>
<protein>
    <submittedName>
        <fullName evidence="1">Uncharacterized protein YlxP (DUF503 family)</fullName>
    </submittedName>
</protein>
<evidence type="ECO:0000313" key="2">
    <source>
        <dbReference type="Proteomes" id="UP001224359"/>
    </source>
</evidence>
<dbReference type="Gene3D" id="3.30.70.1120">
    <property type="entry name" value="TT1725-like"/>
    <property type="match status" value="1"/>
</dbReference>
<keyword evidence="2" id="KW-1185">Reference proteome</keyword>
<proteinExistence type="predicted"/>
<gene>
    <name evidence="1" type="ORF">J2S77_001013</name>
</gene>
<accession>A0ABT9VDR8</accession>
<dbReference type="Pfam" id="PF04456">
    <property type="entry name" value="DUF503"/>
    <property type="match status" value="1"/>
</dbReference>
<dbReference type="RefSeq" id="WP_306975216.1">
    <property type="nucleotide sequence ID" value="NZ_JAUSTQ010000003.1"/>
</dbReference>
<dbReference type="InterPro" id="IPR007546">
    <property type="entry name" value="DUF503"/>
</dbReference>
<comment type="caution">
    <text evidence="1">The sequence shown here is derived from an EMBL/GenBank/DDBJ whole genome shotgun (WGS) entry which is preliminary data.</text>
</comment>
<dbReference type="PANTHER" id="PTHR36441">
    <property type="entry name" value="HYPOTHETICAL CYTOSOLIC PROTEIN"/>
    <property type="match status" value="1"/>
</dbReference>